<dbReference type="InterPro" id="IPR009799">
    <property type="entry name" value="EthD_dom"/>
</dbReference>
<dbReference type="AlphaFoldDB" id="A0A9P8CB93"/>
<dbReference type="SUPFAM" id="SSF54909">
    <property type="entry name" value="Dimeric alpha+beta barrel"/>
    <property type="match status" value="1"/>
</dbReference>
<dbReference type="GO" id="GO:0016491">
    <property type="term" value="F:oxidoreductase activity"/>
    <property type="evidence" value="ECO:0007669"/>
    <property type="project" value="InterPro"/>
</dbReference>
<comment type="similarity">
    <text evidence="1">Belongs to the tpcK family.</text>
</comment>
<proteinExistence type="inferred from homology"/>
<evidence type="ECO:0000259" key="2">
    <source>
        <dbReference type="Pfam" id="PF07110"/>
    </source>
</evidence>
<dbReference type="Pfam" id="PF07110">
    <property type="entry name" value="EthD"/>
    <property type="match status" value="1"/>
</dbReference>
<reference evidence="3" key="1">
    <citation type="journal article" date="2021" name="IMA Fungus">
        <title>Genomic characterization of three marine fungi, including Emericellopsis atlantica sp. nov. with signatures of a generalist lifestyle and marine biomass degradation.</title>
        <authorList>
            <person name="Hagestad O.C."/>
            <person name="Hou L."/>
            <person name="Andersen J.H."/>
            <person name="Hansen E.H."/>
            <person name="Altermark B."/>
            <person name="Li C."/>
            <person name="Kuhnert E."/>
            <person name="Cox R.J."/>
            <person name="Crous P.W."/>
            <person name="Spatafora J.W."/>
            <person name="Lail K."/>
            <person name="Amirebrahimi M."/>
            <person name="Lipzen A."/>
            <person name="Pangilinan J."/>
            <person name="Andreopoulos W."/>
            <person name="Hayes R.D."/>
            <person name="Ng V."/>
            <person name="Grigoriev I.V."/>
            <person name="Jackson S.A."/>
            <person name="Sutton T.D.S."/>
            <person name="Dobson A.D.W."/>
            <person name="Rama T."/>
        </authorList>
    </citation>
    <scope>NUCLEOTIDE SEQUENCE</scope>
    <source>
        <strain evidence="3">TRa3180A</strain>
    </source>
</reference>
<comment type="caution">
    <text evidence="3">The sequence shown here is derived from an EMBL/GenBank/DDBJ whole genome shotgun (WGS) entry which is preliminary data.</text>
</comment>
<gene>
    <name evidence="3" type="ORF">BJ878DRAFT_526628</name>
</gene>
<name>A0A9P8CB93_9HELO</name>
<evidence type="ECO:0000313" key="4">
    <source>
        <dbReference type="Proteomes" id="UP000887226"/>
    </source>
</evidence>
<evidence type="ECO:0000313" key="3">
    <source>
        <dbReference type="EMBL" id="KAG9240342.1"/>
    </source>
</evidence>
<feature type="domain" description="EthD" evidence="2">
    <location>
        <begin position="18"/>
        <end position="114"/>
    </location>
</feature>
<dbReference type="EMBL" id="MU254479">
    <property type="protein sequence ID" value="KAG9240342.1"/>
    <property type="molecule type" value="Genomic_DNA"/>
</dbReference>
<sequence>MATKERVLKFTVMQHRNPNISEDEFHTYWTKKHAVLASIWLERNGILGYTQYHTPKATRDLAVGFADQIGWKLSTYDGHVEFIVRSVDDLSKAVQDPEYPEKIAPDEQYLLDPSTSMVTVGWEEVYILDGKLVSQGGAGTD</sequence>
<evidence type="ECO:0000256" key="1">
    <source>
        <dbReference type="ARBA" id="ARBA00005986"/>
    </source>
</evidence>
<dbReference type="Proteomes" id="UP000887226">
    <property type="component" value="Unassembled WGS sequence"/>
</dbReference>
<organism evidence="3 4">
    <name type="scientific">Calycina marina</name>
    <dbReference type="NCBI Taxonomy" id="1763456"/>
    <lineage>
        <taxon>Eukaryota</taxon>
        <taxon>Fungi</taxon>
        <taxon>Dikarya</taxon>
        <taxon>Ascomycota</taxon>
        <taxon>Pezizomycotina</taxon>
        <taxon>Leotiomycetes</taxon>
        <taxon>Helotiales</taxon>
        <taxon>Pezizellaceae</taxon>
        <taxon>Calycina</taxon>
    </lineage>
</organism>
<dbReference type="InterPro" id="IPR011008">
    <property type="entry name" value="Dimeric_a/b-barrel"/>
</dbReference>
<keyword evidence="4" id="KW-1185">Reference proteome</keyword>
<dbReference type="Gene3D" id="3.30.70.100">
    <property type="match status" value="1"/>
</dbReference>
<dbReference type="OrthoDB" id="3183782at2759"/>
<protein>
    <submittedName>
        <fullName evidence="3">EthD domain-containing protein</fullName>
    </submittedName>
</protein>
<accession>A0A9P8CB93</accession>